<dbReference type="AlphaFoldDB" id="A0A976QW12"/>
<dbReference type="Pfam" id="PF04385">
    <property type="entry name" value="FAINT"/>
    <property type="match status" value="2"/>
</dbReference>
<dbReference type="InterPro" id="IPR007480">
    <property type="entry name" value="DUF529"/>
</dbReference>
<dbReference type="OrthoDB" id="10413700at2759"/>
<dbReference type="Proteomes" id="UP000244803">
    <property type="component" value="Chromosome 4"/>
</dbReference>
<name>A0A976QW12_THEOR</name>
<organism evidence="1 2">
    <name type="scientific">Theileria orientalis</name>
    <dbReference type="NCBI Taxonomy" id="68886"/>
    <lineage>
        <taxon>Eukaryota</taxon>
        <taxon>Sar</taxon>
        <taxon>Alveolata</taxon>
        <taxon>Apicomplexa</taxon>
        <taxon>Aconoidasida</taxon>
        <taxon>Piroplasmida</taxon>
        <taxon>Theileriidae</taxon>
        <taxon>Theileria</taxon>
    </lineage>
</organism>
<sequence>MNFVEFNRRSGQFTPPGHPLVTLNIKHRHNTRHFKYKSRGHIHIFTARKPYLFNTVFNGNYAIWTPKTYEYPDIVLVKFREYGNNLLRVFFPKETGSYLNFPGNRSRKRFRHEHDSFYGKEGTVQKHMNDAYRHLQDIKILTEGSSHPNDISKFDVYKIGNVDEFYMFKFKEGVGCTEVKYVHKMTNPNISAQIFTEDRTVWKHGSFDNPDHPKAIYSHGVFKFMFIEFNENSFYFYRKSTSGKEWKNVVLENVRSLDISRVKLLTHKGRYRELTELRPDKYLLYNLGFAYQFVFKDNARCDQLKFNDEFLYIHDGSRNYPLFIYLLFNKSCEVVYRNIAHYVYA</sequence>
<gene>
    <name evidence="1" type="ORF">MACJ_003307</name>
</gene>
<accession>A0A976QW12</accession>
<dbReference type="EMBL" id="CP056067">
    <property type="protein sequence ID" value="UKJ90049.2"/>
    <property type="molecule type" value="Genomic_DNA"/>
</dbReference>
<reference evidence="1" key="1">
    <citation type="submission" date="2022-07" db="EMBL/GenBank/DDBJ databases">
        <title>Evaluation of T. orientalis genome assembly methods using nanopore sequencing and analysis of variation between genomes.</title>
        <authorList>
            <person name="Yam J."/>
            <person name="Micallef M.L."/>
            <person name="Liu M."/>
            <person name="Djordjevic S.P."/>
            <person name="Bogema D.R."/>
            <person name="Jenkins C."/>
        </authorList>
    </citation>
    <scope>NUCLEOTIDE SEQUENCE</scope>
    <source>
        <strain evidence="1">Fish Creek</strain>
    </source>
</reference>
<protein>
    <submittedName>
        <fullName evidence="1">Uncharacterized protein</fullName>
    </submittedName>
</protein>
<proteinExistence type="predicted"/>
<evidence type="ECO:0000313" key="2">
    <source>
        <dbReference type="Proteomes" id="UP000244803"/>
    </source>
</evidence>
<evidence type="ECO:0000313" key="1">
    <source>
        <dbReference type="EMBL" id="UKJ90049.2"/>
    </source>
</evidence>